<evidence type="ECO:0000256" key="3">
    <source>
        <dbReference type="ARBA" id="ARBA00004721"/>
    </source>
</evidence>
<dbReference type="InterPro" id="IPR050121">
    <property type="entry name" value="Cytochrome_P450_monoxygenase"/>
</dbReference>
<keyword evidence="8" id="KW-1133">Transmembrane helix</keyword>
<dbReference type="PANTHER" id="PTHR24305:SF166">
    <property type="entry name" value="CYTOCHROME P450 12A4, MITOCHONDRIAL-RELATED"/>
    <property type="match status" value="1"/>
</dbReference>
<gene>
    <name evidence="15" type="ORF">BT96DRAFT_878608</name>
</gene>
<reference evidence="15" key="1">
    <citation type="journal article" date="2019" name="Environ. Microbiol.">
        <title>Fungal ecological strategies reflected in gene transcription - a case study of two litter decomposers.</title>
        <authorList>
            <person name="Barbi F."/>
            <person name="Kohler A."/>
            <person name="Barry K."/>
            <person name="Baskaran P."/>
            <person name="Daum C."/>
            <person name="Fauchery L."/>
            <person name="Ihrmark K."/>
            <person name="Kuo A."/>
            <person name="LaButti K."/>
            <person name="Lipzen A."/>
            <person name="Morin E."/>
            <person name="Grigoriev I.V."/>
            <person name="Henrissat B."/>
            <person name="Lindahl B."/>
            <person name="Martin F."/>
        </authorList>
    </citation>
    <scope>NUCLEOTIDE SEQUENCE</scope>
    <source>
        <strain evidence="15">JB14</strain>
    </source>
</reference>
<feature type="chain" id="PRO_5025560680" evidence="14">
    <location>
        <begin position="30"/>
        <end position="560"/>
    </location>
</feature>
<evidence type="ECO:0000313" key="15">
    <source>
        <dbReference type="EMBL" id="KAE9403504.1"/>
    </source>
</evidence>
<protein>
    <submittedName>
        <fullName evidence="15">Cytochrome P450</fullName>
    </submittedName>
</protein>
<dbReference type="AlphaFoldDB" id="A0A6A4I3T6"/>
<dbReference type="CDD" id="cd11069">
    <property type="entry name" value="CYP_FUM15-like"/>
    <property type="match status" value="1"/>
</dbReference>
<keyword evidence="10 13" id="KW-0408">Iron</keyword>
<dbReference type="GO" id="GO:0016020">
    <property type="term" value="C:membrane"/>
    <property type="evidence" value="ECO:0007669"/>
    <property type="project" value="UniProtKB-SubCell"/>
</dbReference>
<keyword evidence="11" id="KW-0503">Monooxygenase</keyword>
<keyword evidence="16" id="KW-1185">Reference proteome</keyword>
<dbReference type="InterPro" id="IPR001128">
    <property type="entry name" value="Cyt_P450"/>
</dbReference>
<evidence type="ECO:0000256" key="14">
    <source>
        <dbReference type="SAM" id="SignalP"/>
    </source>
</evidence>
<organism evidence="15 16">
    <name type="scientific">Gymnopus androsaceus JB14</name>
    <dbReference type="NCBI Taxonomy" id="1447944"/>
    <lineage>
        <taxon>Eukaryota</taxon>
        <taxon>Fungi</taxon>
        <taxon>Dikarya</taxon>
        <taxon>Basidiomycota</taxon>
        <taxon>Agaricomycotina</taxon>
        <taxon>Agaricomycetes</taxon>
        <taxon>Agaricomycetidae</taxon>
        <taxon>Agaricales</taxon>
        <taxon>Marasmiineae</taxon>
        <taxon>Omphalotaceae</taxon>
        <taxon>Gymnopus</taxon>
    </lineage>
</organism>
<comment type="cofactor">
    <cofactor evidence="1 13">
        <name>heme</name>
        <dbReference type="ChEBI" id="CHEBI:30413"/>
    </cofactor>
</comment>
<dbReference type="Proteomes" id="UP000799118">
    <property type="component" value="Unassembled WGS sequence"/>
</dbReference>
<evidence type="ECO:0000256" key="4">
    <source>
        <dbReference type="ARBA" id="ARBA00010617"/>
    </source>
</evidence>
<dbReference type="InterPro" id="IPR036396">
    <property type="entry name" value="Cyt_P450_sf"/>
</dbReference>
<dbReference type="GO" id="GO:0004497">
    <property type="term" value="F:monooxygenase activity"/>
    <property type="evidence" value="ECO:0007669"/>
    <property type="project" value="UniProtKB-KW"/>
</dbReference>
<evidence type="ECO:0000313" key="16">
    <source>
        <dbReference type="Proteomes" id="UP000799118"/>
    </source>
</evidence>
<evidence type="ECO:0000256" key="9">
    <source>
        <dbReference type="ARBA" id="ARBA00023002"/>
    </source>
</evidence>
<keyword evidence="9" id="KW-0560">Oxidoreductase</keyword>
<feature type="binding site" description="axial binding residue" evidence="13">
    <location>
        <position position="486"/>
    </location>
    <ligand>
        <name>heme</name>
        <dbReference type="ChEBI" id="CHEBI:30413"/>
    </ligand>
    <ligandPart>
        <name>Fe</name>
        <dbReference type="ChEBI" id="CHEBI:18248"/>
    </ligandPart>
</feature>
<dbReference type="Pfam" id="PF00067">
    <property type="entry name" value="p450"/>
    <property type="match status" value="1"/>
</dbReference>
<evidence type="ECO:0000256" key="2">
    <source>
        <dbReference type="ARBA" id="ARBA00004370"/>
    </source>
</evidence>
<dbReference type="GO" id="GO:0020037">
    <property type="term" value="F:heme binding"/>
    <property type="evidence" value="ECO:0007669"/>
    <property type="project" value="InterPro"/>
</dbReference>
<dbReference type="PRINTS" id="PR00385">
    <property type="entry name" value="P450"/>
</dbReference>
<sequence length="560" mass="63094">MEISLNWPLVAAAVLILVLLRRFSHKKSGLDNLPGPVSASWLTGNFQQLFDPKAWKFHESIAKTYGSTVRIHGPGLYIFDPKAMHTVLIKNQDAFGKIEGLQAMDQLIFGNGLLGTHGRHHRKQRKMLSPVFSAAHMRDMIPTFFEVSSKLEKALKNRLQSCPQIQDIDILSWMSRTALELIGEAGLGYSFDPLTNDESAHPYSRIMKELFPTVLRMQFWIMNVLPFVSRIGSASFRRFMLDLLPWKDAHHLRDMTDYIYNIAGEIFEAKKLALEKGDEVIAQQVGRGKDLISILMRENMKASGEDRLDDDEVLSQIITSTLTFAAMDTTSSAMARLLHLLSKHPEVQEKLRLELNEAKHQKQGHDFSYDELTTLPYLDAVCRETLRLYPPAPIVSRIAIQDVVIPLSKPIAGLDGTEMYEIAVPSGTLIVLSIFNANRNLDLWGKDADEWKPDRWLSPLPEALAEARIPGIYSHLMTFLGGGHSCIGFKFSQLEMKVIISVLVENFQFSPSSKDSEIIWQMTPITAPIVGRDNHAQLPIGISLAIDKGMFTTSESYEYD</sequence>
<feature type="signal peptide" evidence="14">
    <location>
        <begin position="1"/>
        <end position="29"/>
    </location>
</feature>
<evidence type="ECO:0000256" key="8">
    <source>
        <dbReference type="ARBA" id="ARBA00022989"/>
    </source>
</evidence>
<evidence type="ECO:0000256" key="5">
    <source>
        <dbReference type="ARBA" id="ARBA00022617"/>
    </source>
</evidence>
<dbReference type="Gene3D" id="1.10.630.10">
    <property type="entry name" value="Cytochrome P450"/>
    <property type="match status" value="1"/>
</dbReference>
<dbReference type="OrthoDB" id="1470350at2759"/>
<evidence type="ECO:0000256" key="12">
    <source>
        <dbReference type="ARBA" id="ARBA00023136"/>
    </source>
</evidence>
<evidence type="ECO:0000256" key="10">
    <source>
        <dbReference type="ARBA" id="ARBA00023004"/>
    </source>
</evidence>
<keyword evidence="7 13" id="KW-0479">Metal-binding</keyword>
<name>A0A6A4I3T6_9AGAR</name>
<comment type="pathway">
    <text evidence="3">Secondary metabolite biosynthesis; terpenoid biosynthesis.</text>
</comment>
<dbReference type="GO" id="GO:0005506">
    <property type="term" value="F:iron ion binding"/>
    <property type="evidence" value="ECO:0007669"/>
    <property type="project" value="InterPro"/>
</dbReference>
<comment type="similarity">
    <text evidence="4">Belongs to the cytochrome P450 family.</text>
</comment>
<proteinExistence type="inferred from homology"/>
<evidence type="ECO:0000256" key="6">
    <source>
        <dbReference type="ARBA" id="ARBA00022692"/>
    </source>
</evidence>
<comment type="subcellular location">
    <subcellularLocation>
        <location evidence="2">Membrane</location>
    </subcellularLocation>
</comment>
<keyword evidence="12" id="KW-0472">Membrane</keyword>
<dbReference type="GO" id="GO:0016705">
    <property type="term" value="F:oxidoreductase activity, acting on paired donors, with incorporation or reduction of molecular oxygen"/>
    <property type="evidence" value="ECO:0007669"/>
    <property type="project" value="InterPro"/>
</dbReference>
<evidence type="ECO:0000256" key="7">
    <source>
        <dbReference type="ARBA" id="ARBA00022723"/>
    </source>
</evidence>
<evidence type="ECO:0000256" key="11">
    <source>
        <dbReference type="ARBA" id="ARBA00023033"/>
    </source>
</evidence>
<dbReference type="EMBL" id="ML769424">
    <property type="protein sequence ID" value="KAE9403504.1"/>
    <property type="molecule type" value="Genomic_DNA"/>
</dbReference>
<dbReference type="SUPFAM" id="SSF48264">
    <property type="entry name" value="Cytochrome P450"/>
    <property type="match status" value="1"/>
</dbReference>
<dbReference type="PANTHER" id="PTHR24305">
    <property type="entry name" value="CYTOCHROME P450"/>
    <property type="match status" value="1"/>
</dbReference>
<keyword evidence="6" id="KW-0812">Transmembrane</keyword>
<accession>A0A6A4I3T6</accession>
<dbReference type="PRINTS" id="PR00465">
    <property type="entry name" value="EP450IV"/>
</dbReference>
<keyword evidence="14" id="KW-0732">Signal</keyword>
<dbReference type="InterPro" id="IPR002403">
    <property type="entry name" value="Cyt_P450_E_grp-IV"/>
</dbReference>
<evidence type="ECO:0000256" key="1">
    <source>
        <dbReference type="ARBA" id="ARBA00001971"/>
    </source>
</evidence>
<evidence type="ECO:0000256" key="13">
    <source>
        <dbReference type="PIRSR" id="PIRSR602403-1"/>
    </source>
</evidence>
<keyword evidence="5 13" id="KW-0349">Heme</keyword>